<evidence type="ECO:0000313" key="2">
    <source>
        <dbReference type="EMBL" id="KAG0718180.1"/>
    </source>
</evidence>
<name>A0A8J4XZV4_CHIOP</name>
<evidence type="ECO:0000256" key="1">
    <source>
        <dbReference type="SAM" id="MobiDB-lite"/>
    </source>
</evidence>
<sequence>MRRRRRQRGAPPANHPGDTVAPPNAGKRWPNSGPSTRQPARGRPGATIHRPTHHHTLRHHCRRCHGCHPVHAPRLVGRSGRHQTSPPPPAYLKKKRGEAGVRLLTALTALCSHAISGHIPDHARKRILRAPAS</sequence>
<proteinExistence type="predicted"/>
<dbReference type="AlphaFoldDB" id="A0A8J4XZV4"/>
<feature type="region of interest" description="Disordered" evidence="1">
    <location>
        <begin position="1"/>
        <end position="55"/>
    </location>
</feature>
<protein>
    <submittedName>
        <fullName evidence="2">Uncharacterized protein</fullName>
    </submittedName>
</protein>
<comment type="caution">
    <text evidence="2">The sequence shown here is derived from an EMBL/GenBank/DDBJ whole genome shotgun (WGS) entry which is preliminary data.</text>
</comment>
<keyword evidence="3" id="KW-1185">Reference proteome</keyword>
<accession>A0A8J4XZV4</accession>
<dbReference type="EMBL" id="JACEEZ010016525">
    <property type="protein sequence ID" value="KAG0718180.1"/>
    <property type="molecule type" value="Genomic_DNA"/>
</dbReference>
<evidence type="ECO:0000313" key="3">
    <source>
        <dbReference type="Proteomes" id="UP000770661"/>
    </source>
</evidence>
<organism evidence="2 3">
    <name type="scientific">Chionoecetes opilio</name>
    <name type="common">Atlantic snow crab</name>
    <name type="synonym">Cancer opilio</name>
    <dbReference type="NCBI Taxonomy" id="41210"/>
    <lineage>
        <taxon>Eukaryota</taxon>
        <taxon>Metazoa</taxon>
        <taxon>Ecdysozoa</taxon>
        <taxon>Arthropoda</taxon>
        <taxon>Crustacea</taxon>
        <taxon>Multicrustacea</taxon>
        <taxon>Malacostraca</taxon>
        <taxon>Eumalacostraca</taxon>
        <taxon>Eucarida</taxon>
        <taxon>Decapoda</taxon>
        <taxon>Pleocyemata</taxon>
        <taxon>Brachyura</taxon>
        <taxon>Eubrachyura</taxon>
        <taxon>Majoidea</taxon>
        <taxon>Majidae</taxon>
        <taxon>Chionoecetes</taxon>
    </lineage>
</organism>
<reference evidence="2" key="1">
    <citation type="submission" date="2020-07" db="EMBL/GenBank/DDBJ databases">
        <title>The High-quality genome of the commercially important snow crab, Chionoecetes opilio.</title>
        <authorList>
            <person name="Jeong J.-H."/>
            <person name="Ryu S."/>
        </authorList>
    </citation>
    <scope>NUCLEOTIDE SEQUENCE</scope>
    <source>
        <strain evidence="2">MADBK_172401_WGS</strain>
        <tissue evidence="2">Digestive gland</tissue>
    </source>
</reference>
<gene>
    <name evidence="2" type="ORF">GWK47_007827</name>
</gene>
<dbReference type="Proteomes" id="UP000770661">
    <property type="component" value="Unassembled WGS sequence"/>
</dbReference>